<evidence type="ECO:0000313" key="4">
    <source>
        <dbReference type="WBParaSite" id="nOo.2.0.1.t12556-RA"/>
    </source>
</evidence>
<dbReference type="OrthoDB" id="422427at2759"/>
<accession>A0A182EWL0</accession>
<dbReference type="AlphaFoldDB" id="A0A182EWL0"/>
<reference evidence="2 3" key="2">
    <citation type="submission" date="2018-08" db="EMBL/GenBank/DDBJ databases">
        <authorList>
            <person name="Laetsch R D."/>
            <person name="Stevens L."/>
            <person name="Kumar S."/>
            <person name="Blaxter L. M."/>
        </authorList>
    </citation>
    <scope>NUCLEOTIDE SEQUENCE [LARGE SCALE GENOMIC DNA]</scope>
</reference>
<dbReference type="Proteomes" id="UP000271087">
    <property type="component" value="Unassembled WGS sequence"/>
</dbReference>
<protein>
    <submittedName>
        <fullName evidence="4">Condensin complex subunit 2</fullName>
    </submittedName>
</protein>
<gene>
    <name evidence="2" type="ORF">NOO_LOCUS12556</name>
</gene>
<evidence type="ECO:0000313" key="3">
    <source>
        <dbReference type="Proteomes" id="UP000271087"/>
    </source>
</evidence>
<name>A0A182EWL0_ONCOC</name>
<dbReference type="STRING" id="42157.A0A182EWL0"/>
<dbReference type="Gene3D" id="1.25.40.570">
    <property type="match status" value="1"/>
</dbReference>
<evidence type="ECO:0000313" key="2">
    <source>
        <dbReference type="EMBL" id="VDM99354.1"/>
    </source>
</evidence>
<dbReference type="WBParaSite" id="nOo.2.0.1.t12556-RA">
    <property type="protein sequence ID" value="nOo.2.0.1.t12556-RA"/>
    <property type="gene ID" value="nOo.2.0.1.g12556"/>
</dbReference>
<organism evidence="4">
    <name type="scientific">Onchocerca ochengi</name>
    <name type="common">Filarial nematode worm</name>
    <dbReference type="NCBI Taxonomy" id="42157"/>
    <lineage>
        <taxon>Eukaryota</taxon>
        <taxon>Metazoa</taxon>
        <taxon>Ecdysozoa</taxon>
        <taxon>Nematoda</taxon>
        <taxon>Chromadorea</taxon>
        <taxon>Rhabditida</taxon>
        <taxon>Spirurina</taxon>
        <taxon>Spiruromorpha</taxon>
        <taxon>Filarioidea</taxon>
        <taxon>Onchocercidae</taxon>
        <taxon>Onchocerca</taxon>
    </lineage>
</organism>
<keyword evidence="3" id="KW-1185">Reference proteome</keyword>
<sequence length="114" mass="12603">MSVPDPDEAMDAHVEEPIDDTDFDLNNANEIDDEFVGQPMISPVLPGKNDSALQKISSVPAPLQNVVNSVPFDLETIRANYKSYALINRLLFIADTCPPLQKDALVMLTNYIVE</sequence>
<reference evidence="4" key="1">
    <citation type="submission" date="2016-06" db="UniProtKB">
        <authorList>
            <consortium name="WormBaseParasite"/>
        </authorList>
    </citation>
    <scope>IDENTIFICATION</scope>
</reference>
<dbReference type="EMBL" id="UYRW01011079">
    <property type="protein sequence ID" value="VDM99354.1"/>
    <property type="molecule type" value="Genomic_DNA"/>
</dbReference>
<evidence type="ECO:0000256" key="1">
    <source>
        <dbReference type="SAM" id="MobiDB-lite"/>
    </source>
</evidence>
<proteinExistence type="predicted"/>
<feature type="region of interest" description="Disordered" evidence="1">
    <location>
        <begin position="1"/>
        <end position="23"/>
    </location>
</feature>